<evidence type="ECO:0000313" key="2">
    <source>
        <dbReference type="EMBL" id="GHC86051.1"/>
    </source>
</evidence>
<feature type="domain" description="HD-GYP" evidence="1">
    <location>
        <begin position="99"/>
        <end position="299"/>
    </location>
</feature>
<keyword evidence="3" id="KW-1185">Reference proteome</keyword>
<evidence type="ECO:0000313" key="3">
    <source>
        <dbReference type="Proteomes" id="UP000626210"/>
    </source>
</evidence>
<comment type="caution">
    <text evidence="2">The sequence shown here is derived from an EMBL/GenBank/DDBJ whole genome shotgun (WGS) entry which is preliminary data.</text>
</comment>
<dbReference type="Pfam" id="PF13487">
    <property type="entry name" value="HD_5"/>
    <property type="match status" value="1"/>
</dbReference>
<dbReference type="EMBL" id="BMYK01000009">
    <property type="protein sequence ID" value="GHC86051.1"/>
    <property type="molecule type" value="Genomic_DNA"/>
</dbReference>
<proteinExistence type="predicted"/>
<dbReference type="PANTHER" id="PTHR43155">
    <property type="entry name" value="CYCLIC DI-GMP PHOSPHODIESTERASE PA4108-RELATED"/>
    <property type="match status" value="1"/>
</dbReference>
<dbReference type="InterPro" id="IPR037522">
    <property type="entry name" value="HD_GYP_dom"/>
</dbReference>
<dbReference type="RefSeq" id="WP_189687896.1">
    <property type="nucleotide sequence ID" value="NZ_BMYK01000009.1"/>
</dbReference>
<reference evidence="3" key="1">
    <citation type="journal article" date="2019" name="Int. J. Syst. Evol. Microbiol.">
        <title>The Global Catalogue of Microorganisms (GCM) 10K type strain sequencing project: providing services to taxonomists for standard genome sequencing and annotation.</title>
        <authorList>
            <consortium name="The Broad Institute Genomics Platform"/>
            <consortium name="The Broad Institute Genome Sequencing Center for Infectious Disease"/>
            <person name="Wu L."/>
            <person name="Ma J."/>
        </authorList>
    </citation>
    <scope>NUCLEOTIDE SEQUENCE [LARGE SCALE GENOMIC DNA]</scope>
    <source>
        <strain evidence="3">KCTC 23314</strain>
    </source>
</reference>
<protein>
    <recommendedName>
        <fullName evidence="1">HD-GYP domain-containing protein</fullName>
    </recommendedName>
</protein>
<name>A0ABQ3G3U9_9BURK</name>
<dbReference type="PANTHER" id="PTHR43155:SF2">
    <property type="entry name" value="CYCLIC DI-GMP PHOSPHODIESTERASE PA4108"/>
    <property type="match status" value="1"/>
</dbReference>
<dbReference type="InterPro" id="IPR003607">
    <property type="entry name" value="HD/PDEase_dom"/>
</dbReference>
<evidence type="ECO:0000259" key="1">
    <source>
        <dbReference type="PROSITE" id="PS51832"/>
    </source>
</evidence>
<dbReference type="Proteomes" id="UP000626210">
    <property type="component" value="Unassembled WGS sequence"/>
</dbReference>
<organism evidence="2 3">
    <name type="scientific">Pseudorhodoferax aquiterrae</name>
    <dbReference type="NCBI Taxonomy" id="747304"/>
    <lineage>
        <taxon>Bacteria</taxon>
        <taxon>Pseudomonadati</taxon>
        <taxon>Pseudomonadota</taxon>
        <taxon>Betaproteobacteria</taxon>
        <taxon>Burkholderiales</taxon>
        <taxon>Comamonadaceae</taxon>
    </lineage>
</organism>
<gene>
    <name evidence="2" type="ORF">GCM10007320_31440</name>
</gene>
<dbReference type="SUPFAM" id="SSF109604">
    <property type="entry name" value="HD-domain/PDEase-like"/>
    <property type="match status" value="1"/>
</dbReference>
<accession>A0ABQ3G3U9</accession>
<dbReference type="CDD" id="cd00077">
    <property type="entry name" value="HDc"/>
    <property type="match status" value="1"/>
</dbReference>
<dbReference type="Gene3D" id="1.10.3210.10">
    <property type="entry name" value="Hypothetical protein af1432"/>
    <property type="match status" value="1"/>
</dbReference>
<sequence>MSSNFREAVQQLVDGRPPTAVNAIYSSQGIKLIERGVKVDPRLYERLLRHQLAAPLEDALQAQDSIHGKALRGTAEHLIERRPVLAFLLRHGNHQAALLDALEAIPLPPPVAFQLSVARDVHPALFQYAVCTALLAGWLVQRPGLLRYDLVMPMAAGLLQDLGMMHIDHALLQPKGDLTAEQRRQLYSHPLVSALLLERHHEYPRELIRAVREHHELLDGSGYPAHLAGDRISPWGRVVSLAQVMSALLRPGRALSALRLSLLLRTNRHQFDPALGDRVLNALRGLASEHALGTVTGMAALEPVASPVGQLIGFDRVLGAWPATLASDPAATPARVQGMAAIGRQCRQMRRLLADVGASGDQLQMLGDDDQDADLMNELSLIAQEMAWQLRTLARNASRRWAPAADEALPAALAAWVGEVEACLA</sequence>
<dbReference type="PROSITE" id="PS51832">
    <property type="entry name" value="HD_GYP"/>
    <property type="match status" value="1"/>
</dbReference>